<feature type="chain" id="PRO_5015634526" description="Lipocalin-like domain-containing protein" evidence="1">
    <location>
        <begin position="21"/>
        <end position="134"/>
    </location>
</feature>
<name>A0A2S0RGW3_9FLAO</name>
<dbReference type="Proteomes" id="UP000244193">
    <property type="component" value="Chromosome"/>
</dbReference>
<protein>
    <recommendedName>
        <fullName evidence="2">Lipocalin-like domain-containing protein</fullName>
    </recommendedName>
</protein>
<feature type="domain" description="Lipocalin-like" evidence="2">
    <location>
        <begin position="28"/>
        <end position="99"/>
    </location>
</feature>
<reference evidence="3 4" key="1">
    <citation type="submission" date="2018-04" db="EMBL/GenBank/DDBJ databases">
        <title>Genome sequencing of Flavobacterium sp. HYN0048.</title>
        <authorList>
            <person name="Yi H."/>
            <person name="Baek C."/>
        </authorList>
    </citation>
    <scope>NUCLEOTIDE SEQUENCE [LARGE SCALE GENOMIC DNA]</scope>
    <source>
        <strain evidence="3 4">HYN0048</strain>
    </source>
</reference>
<accession>A0A2S0RGW3</accession>
<sequence>MMKKILLVILVALYPKIHYAQTDIAEQIQGQWIFEKARTAEQLPDGSAANRETLPAAKMTVYFKADNTGNFNFTDKDSEKFTWTINRNRLTIVYAGDNPMCKMFSNDFKAIVRDRKGLRKMELIKNGLTISLTQ</sequence>
<dbReference type="AlphaFoldDB" id="A0A2S0RGW3"/>
<keyword evidence="4" id="KW-1185">Reference proteome</keyword>
<dbReference type="RefSeq" id="WP_108372235.1">
    <property type="nucleotide sequence ID" value="NZ_CP028811.1"/>
</dbReference>
<dbReference type="OrthoDB" id="9899209at2"/>
<evidence type="ECO:0000313" key="3">
    <source>
        <dbReference type="EMBL" id="AWA30845.1"/>
    </source>
</evidence>
<evidence type="ECO:0000313" key="4">
    <source>
        <dbReference type="Proteomes" id="UP000244193"/>
    </source>
</evidence>
<feature type="signal peptide" evidence="1">
    <location>
        <begin position="1"/>
        <end position="20"/>
    </location>
</feature>
<proteinExistence type="predicted"/>
<dbReference type="KEGG" id="fmg:HYN48_12570"/>
<evidence type="ECO:0000259" key="2">
    <source>
        <dbReference type="Pfam" id="PF13648"/>
    </source>
</evidence>
<dbReference type="Pfam" id="PF13648">
    <property type="entry name" value="Lipocalin_4"/>
    <property type="match status" value="1"/>
</dbReference>
<dbReference type="EMBL" id="CP028811">
    <property type="protein sequence ID" value="AWA30845.1"/>
    <property type="molecule type" value="Genomic_DNA"/>
</dbReference>
<dbReference type="InterPro" id="IPR024311">
    <property type="entry name" value="Lipocalin-like"/>
</dbReference>
<evidence type="ECO:0000256" key="1">
    <source>
        <dbReference type="SAM" id="SignalP"/>
    </source>
</evidence>
<keyword evidence="1" id="KW-0732">Signal</keyword>
<gene>
    <name evidence="3" type="ORF">HYN48_12570</name>
</gene>
<organism evidence="3 4">
    <name type="scientific">Flavobacterium magnum</name>
    <dbReference type="NCBI Taxonomy" id="2162713"/>
    <lineage>
        <taxon>Bacteria</taxon>
        <taxon>Pseudomonadati</taxon>
        <taxon>Bacteroidota</taxon>
        <taxon>Flavobacteriia</taxon>
        <taxon>Flavobacteriales</taxon>
        <taxon>Flavobacteriaceae</taxon>
        <taxon>Flavobacterium</taxon>
    </lineage>
</organism>